<reference evidence="1" key="1">
    <citation type="submission" date="2020-05" db="EMBL/GenBank/DDBJ databases">
        <authorList>
            <person name="Chiriac C."/>
            <person name="Salcher M."/>
            <person name="Ghai R."/>
            <person name="Kavagutti S V."/>
        </authorList>
    </citation>
    <scope>NUCLEOTIDE SEQUENCE</scope>
</reference>
<evidence type="ECO:0000313" key="1">
    <source>
        <dbReference type="EMBL" id="CAB4751286.1"/>
    </source>
</evidence>
<gene>
    <name evidence="1" type="ORF">UFOPK2761_01990</name>
</gene>
<accession>A0A6J6TVZ3</accession>
<sequence>MHVGIDLAWGTTARTGVAAVDADGRLLRSATVVTDEELDAWLAGLPGPLGVVAVDAPLEVPNATGARGAERELTSAYGRYGCGCHVANRSRPWFDPPRGEVLATRHGWTLEPDAIGAGRPVAVEVYPHAALIGLFALGRVLPYKAKARRDLATRQDGFARLVALLESLPELGLLDGPGSADWAEQVAAVRAATRPVDLERVEDRIDAVLCAHLAWRWAADPASLHVYGGPGLGRVVAPPRPTHPRG</sequence>
<dbReference type="Pfam" id="PF04250">
    <property type="entry name" value="DUF429"/>
    <property type="match status" value="1"/>
</dbReference>
<dbReference type="PIRSF" id="PIRSF018008">
    <property type="entry name" value="UCP018008"/>
    <property type="match status" value="1"/>
</dbReference>
<dbReference type="InterPro" id="IPR007362">
    <property type="entry name" value="DUF429"/>
</dbReference>
<dbReference type="AlphaFoldDB" id="A0A6J6TVZ3"/>
<dbReference type="EMBL" id="CAEZYQ010000015">
    <property type="protein sequence ID" value="CAB4751286.1"/>
    <property type="molecule type" value="Genomic_DNA"/>
</dbReference>
<name>A0A6J6TVZ3_9ZZZZ</name>
<dbReference type="InterPro" id="IPR008306">
    <property type="entry name" value="UCP018008"/>
</dbReference>
<protein>
    <submittedName>
        <fullName evidence="1">Unannotated protein</fullName>
    </submittedName>
</protein>
<organism evidence="1">
    <name type="scientific">freshwater metagenome</name>
    <dbReference type="NCBI Taxonomy" id="449393"/>
    <lineage>
        <taxon>unclassified sequences</taxon>
        <taxon>metagenomes</taxon>
        <taxon>ecological metagenomes</taxon>
    </lineage>
</organism>
<proteinExistence type="predicted"/>